<dbReference type="AlphaFoldDB" id="A0A830HNQ5"/>
<keyword evidence="3" id="KW-0507">mRNA processing</keyword>
<dbReference type="InterPro" id="IPR016024">
    <property type="entry name" value="ARM-type_fold"/>
</dbReference>
<feature type="compositionally biased region" description="Basic and acidic residues" evidence="6">
    <location>
        <begin position="652"/>
        <end position="673"/>
    </location>
</feature>
<protein>
    <recommendedName>
        <fullName evidence="7">MI domain-containing protein</fullName>
    </recommendedName>
</protein>
<evidence type="ECO:0000313" key="8">
    <source>
        <dbReference type="EMBL" id="GHP06719.1"/>
    </source>
</evidence>
<reference evidence="8" key="1">
    <citation type="submission" date="2020-10" db="EMBL/GenBank/DDBJ databases">
        <title>Unveiling of a novel bifunctional photoreceptor, Dualchrome1, isolated from a cosmopolitan green alga.</title>
        <authorList>
            <person name="Suzuki S."/>
            <person name="Kawachi M."/>
        </authorList>
    </citation>
    <scope>NUCLEOTIDE SEQUENCE</scope>
    <source>
        <strain evidence="8">NIES 2893</strain>
    </source>
</reference>
<evidence type="ECO:0000256" key="1">
    <source>
        <dbReference type="ARBA" id="ARBA00004123"/>
    </source>
</evidence>
<dbReference type="GO" id="GO:0000398">
    <property type="term" value="P:mRNA splicing, via spliceosome"/>
    <property type="evidence" value="ECO:0007669"/>
    <property type="project" value="TreeGrafter"/>
</dbReference>
<dbReference type="SMART" id="SM00543">
    <property type="entry name" value="MIF4G"/>
    <property type="match status" value="1"/>
</dbReference>
<proteinExistence type="inferred from homology"/>
<gene>
    <name evidence="8" type="ORF">PPROV_000546300</name>
</gene>
<evidence type="ECO:0000256" key="4">
    <source>
        <dbReference type="ARBA" id="ARBA00023187"/>
    </source>
</evidence>
<dbReference type="PROSITE" id="PS51366">
    <property type="entry name" value="MI"/>
    <property type="match status" value="1"/>
</dbReference>
<evidence type="ECO:0000313" key="9">
    <source>
        <dbReference type="Proteomes" id="UP000660262"/>
    </source>
</evidence>
<dbReference type="PANTHER" id="PTHR18034:SF3">
    <property type="entry name" value="PRE-MRNA-SPLICING FACTOR CWC22 HOMOLOG"/>
    <property type="match status" value="1"/>
</dbReference>
<feature type="region of interest" description="Disordered" evidence="6">
    <location>
        <begin position="649"/>
        <end position="686"/>
    </location>
</feature>
<dbReference type="Proteomes" id="UP000660262">
    <property type="component" value="Unassembled WGS sequence"/>
</dbReference>
<keyword evidence="4" id="KW-0508">mRNA splicing</keyword>
<dbReference type="InterPro" id="IPR003890">
    <property type="entry name" value="MIF4G-like_typ-3"/>
</dbReference>
<dbReference type="GO" id="GO:0071013">
    <property type="term" value="C:catalytic step 2 spliceosome"/>
    <property type="evidence" value="ECO:0007669"/>
    <property type="project" value="TreeGrafter"/>
</dbReference>
<dbReference type="EMBL" id="BNJQ01000014">
    <property type="protein sequence ID" value="GHP06719.1"/>
    <property type="molecule type" value="Genomic_DNA"/>
</dbReference>
<dbReference type="PANTHER" id="PTHR18034">
    <property type="entry name" value="CELL CYCLE CONTROL PROTEIN CWF22-RELATED"/>
    <property type="match status" value="1"/>
</dbReference>
<accession>A0A830HNQ5</accession>
<organism evidence="8 9">
    <name type="scientific">Pycnococcus provasolii</name>
    <dbReference type="NCBI Taxonomy" id="41880"/>
    <lineage>
        <taxon>Eukaryota</taxon>
        <taxon>Viridiplantae</taxon>
        <taxon>Chlorophyta</taxon>
        <taxon>Pseudoscourfieldiophyceae</taxon>
        <taxon>Pseudoscourfieldiales</taxon>
        <taxon>Pycnococcaceae</taxon>
        <taxon>Pycnococcus</taxon>
    </lineage>
</organism>
<dbReference type="Pfam" id="PF02847">
    <property type="entry name" value="MA3"/>
    <property type="match status" value="1"/>
</dbReference>
<evidence type="ECO:0000256" key="3">
    <source>
        <dbReference type="ARBA" id="ARBA00022664"/>
    </source>
</evidence>
<dbReference type="InterPro" id="IPR003891">
    <property type="entry name" value="Initiation_fac_eIF4g_MI"/>
</dbReference>
<dbReference type="OrthoDB" id="1924287at2759"/>
<comment type="subcellular location">
    <subcellularLocation>
        <location evidence="1">Nucleus</location>
    </subcellularLocation>
</comment>
<feature type="compositionally biased region" description="Basic and acidic residues" evidence="6">
    <location>
        <begin position="719"/>
        <end position="734"/>
    </location>
</feature>
<evidence type="ECO:0000256" key="2">
    <source>
        <dbReference type="ARBA" id="ARBA00006856"/>
    </source>
</evidence>
<keyword evidence="9" id="KW-1185">Reference proteome</keyword>
<dbReference type="SUPFAM" id="SSF48371">
    <property type="entry name" value="ARM repeat"/>
    <property type="match status" value="1"/>
</dbReference>
<evidence type="ECO:0000256" key="6">
    <source>
        <dbReference type="SAM" id="MobiDB-lite"/>
    </source>
</evidence>
<comment type="similarity">
    <text evidence="2">Belongs to the CWC22 family.</text>
</comment>
<evidence type="ECO:0000256" key="5">
    <source>
        <dbReference type="ARBA" id="ARBA00023242"/>
    </source>
</evidence>
<dbReference type="InterPro" id="IPR050781">
    <property type="entry name" value="CWC22_splicing_factor"/>
</dbReference>
<feature type="domain" description="MI" evidence="7">
    <location>
        <begin position="444"/>
        <end position="561"/>
    </location>
</feature>
<dbReference type="Gene3D" id="1.25.40.180">
    <property type="match status" value="1"/>
</dbReference>
<dbReference type="GO" id="GO:0003723">
    <property type="term" value="F:RNA binding"/>
    <property type="evidence" value="ECO:0007669"/>
    <property type="project" value="InterPro"/>
</dbReference>
<feature type="region of interest" description="Disordered" evidence="6">
    <location>
        <begin position="702"/>
        <end position="752"/>
    </location>
</feature>
<keyword evidence="5" id="KW-0539">Nucleus</keyword>
<dbReference type="SMART" id="SM00544">
    <property type="entry name" value="MA3"/>
    <property type="match status" value="1"/>
</dbReference>
<evidence type="ECO:0000259" key="7">
    <source>
        <dbReference type="PROSITE" id="PS51366"/>
    </source>
</evidence>
<name>A0A830HNQ5_9CHLO</name>
<sequence length="752" mass="83457">MTVPWRPARPLRLQELNAETYRAAAHKKKIFRRDGYEKATNGVSRAPSGLLKPPIFPRHSFRPVRTCPWRRHPSLSFPFPLAHQLAMSGKSAYVPPHKLRRQLEEAKQRASSDDARVQALAFAAACKRINGIINRVNAENVAEVLAAMLAEVNVVRMRGHICRSLMTSQAHSPTFTPVYACLVAVVNTKFPEVGELIVKRLVLAFRRAYASHDKARCVSSLKFLAHLVNQSVVHELLALEAITLLLHTPSPDAVELAVSFIKEVGAFLHASSPRALMSIMDRARAIMQEEESLPRRSQYAIEGLFAVRRDNFKAHPAVPEQLDLVESEDQIVHDVSLEEEELDAEEALDKFQFDENYDETERQYKALIKEILDIDDDDEGGGGGGGEERQPNVGFGEDEDGPTVVDASDLPASAHDANNAAAAVAPASTTVPPIQDQTGTDLVALRRTIYLAIMSSIDFEEAGHKLMKLRIESPEDQRELCVMIIECCSQERSYLRYFGLLAQRFCELRKSYQMLFADCFAKQYSLIHRLETNKLRNVAKLFAHLFASDALPWPCLKAIRMTEDDTTSSSRIFCKILFQELSELLGLKLLSQKLNAPDMEDAMSGIFPKDSMRNARFSINFFTSIGLGGVTDAMREWLKHAPAQFAAAAAEKAAKEAEERAAEEERERERRAAGGDAAGPQSSGSYSYSYSGSYSYSYSGSGSYSYSYSGSDDEDDARSDERGVDRSTRKRDAPAENAGGDGGGTSSKKARR</sequence>
<feature type="region of interest" description="Disordered" evidence="6">
    <location>
        <begin position="375"/>
        <end position="403"/>
    </location>
</feature>
<dbReference type="Pfam" id="PF02854">
    <property type="entry name" value="MIF4G"/>
    <property type="match status" value="1"/>
</dbReference>
<comment type="caution">
    <text evidence="8">The sequence shown here is derived from an EMBL/GenBank/DDBJ whole genome shotgun (WGS) entry which is preliminary data.</text>
</comment>